<dbReference type="EMBL" id="GGEC01025274">
    <property type="protein sequence ID" value="MBX05758.1"/>
    <property type="molecule type" value="Transcribed_RNA"/>
</dbReference>
<organism evidence="1">
    <name type="scientific">Rhizophora mucronata</name>
    <name type="common">Asiatic mangrove</name>
    <dbReference type="NCBI Taxonomy" id="61149"/>
    <lineage>
        <taxon>Eukaryota</taxon>
        <taxon>Viridiplantae</taxon>
        <taxon>Streptophyta</taxon>
        <taxon>Embryophyta</taxon>
        <taxon>Tracheophyta</taxon>
        <taxon>Spermatophyta</taxon>
        <taxon>Magnoliopsida</taxon>
        <taxon>eudicotyledons</taxon>
        <taxon>Gunneridae</taxon>
        <taxon>Pentapetalae</taxon>
        <taxon>rosids</taxon>
        <taxon>fabids</taxon>
        <taxon>Malpighiales</taxon>
        <taxon>Rhizophoraceae</taxon>
        <taxon>Rhizophora</taxon>
    </lineage>
</organism>
<evidence type="ECO:0000313" key="1">
    <source>
        <dbReference type="EMBL" id="MBX05758.1"/>
    </source>
</evidence>
<reference evidence="1" key="1">
    <citation type="submission" date="2018-02" db="EMBL/GenBank/DDBJ databases">
        <title>Rhizophora mucronata_Transcriptome.</title>
        <authorList>
            <person name="Meera S.P."/>
            <person name="Sreeshan A."/>
            <person name="Augustine A."/>
        </authorList>
    </citation>
    <scope>NUCLEOTIDE SEQUENCE</scope>
    <source>
        <tissue evidence="1">Leaf</tissue>
    </source>
</reference>
<protein>
    <submittedName>
        <fullName evidence="1">Uncharacterized protein</fullName>
    </submittedName>
</protein>
<sequence length="27" mass="3254">MSIFDHFFSKGSGDHIYWCKLTVKRSY</sequence>
<name>A0A2P2KJ82_RHIMU</name>
<accession>A0A2P2KJ82</accession>
<dbReference type="AlphaFoldDB" id="A0A2P2KJ82"/>
<proteinExistence type="predicted"/>